<feature type="region of interest" description="Disordered" evidence="2">
    <location>
        <begin position="155"/>
        <end position="178"/>
    </location>
</feature>
<feature type="domain" description="Cupin type-2" evidence="3">
    <location>
        <begin position="47"/>
        <end position="116"/>
    </location>
</feature>
<organism evidence="4 5">
    <name type="scientific">Devosia oryziradicis</name>
    <dbReference type="NCBI Taxonomy" id="2801335"/>
    <lineage>
        <taxon>Bacteria</taxon>
        <taxon>Pseudomonadati</taxon>
        <taxon>Pseudomonadota</taxon>
        <taxon>Alphaproteobacteria</taxon>
        <taxon>Hyphomicrobiales</taxon>
        <taxon>Devosiaceae</taxon>
        <taxon>Devosia</taxon>
    </lineage>
</organism>
<dbReference type="Pfam" id="PF07883">
    <property type="entry name" value="Cupin_2"/>
    <property type="match status" value="1"/>
</dbReference>
<dbReference type="InterPro" id="IPR011051">
    <property type="entry name" value="RmlC_Cupin_sf"/>
</dbReference>
<protein>
    <submittedName>
        <fullName evidence="4">Cupin domain-containing protein</fullName>
    </submittedName>
</protein>
<dbReference type="InterPro" id="IPR014710">
    <property type="entry name" value="RmlC-like_jellyroll"/>
</dbReference>
<sequence length="178" mass="18950">MTDAPRNPVVSLASLALETWEQGQLYGGSDTSFGKALGLLGLGISYSEVPAGKSSCPFHNHHVEDELFIVLEGEGTYRFGNQRFAFKAGDVLGAPAGGQDTAHQILNTGGVTLKYLGVSTLAATEVCEYPDSGKFLVSSRPGAARPARHIYDAEDGKLRHKGRSGEHNLDYWDGEPGA</sequence>
<evidence type="ECO:0000256" key="1">
    <source>
        <dbReference type="ARBA" id="ARBA00022723"/>
    </source>
</evidence>
<dbReference type="InterPro" id="IPR013096">
    <property type="entry name" value="Cupin_2"/>
</dbReference>
<proteinExistence type="predicted"/>
<feature type="compositionally biased region" description="Basic and acidic residues" evidence="2">
    <location>
        <begin position="155"/>
        <end position="170"/>
    </location>
</feature>
<keyword evidence="5" id="KW-1185">Reference proteome</keyword>
<dbReference type="EMBL" id="CP068047">
    <property type="protein sequence ID" value="QQR37827.1"/>
    <property type="molecule type" value="Genomic_DNA"/>
</dbReference>
<evidence type="ECO:0000313" key="5">
    <source>
        <dbReference type="Proteomes" id="UP000595460"/>
    </source>
</evidence>
<keyword evidence="1" id="KW-0479">Metal-binding</keyword>
<reference evidence="4 5" key="1">
    <citation type="submission" date="2021-01" db="EMBL/GenBank/DDBJ databases">
        <title>Genome seq and assembly of Devosia sp. G19.</title>
        <authorList>
            <person name="Chhetri G."/>
        </authorList>
    </citation>
    <scope>NUCLEOTIDE SEQUENCE [LARGE SCALE GENOMIC DNA]</scope>
    <source>
        <strain evidence="4 5">G19</strain>
    </source>
</reference>
<gene>
    <name evidence="4" type="ORF">JI749_12155</name>
</gene>
<evidence type="ECO:0000256" key="2">
    <source>
        <dbReference type="SAM" id="MobiDB-lite"/>
    </source>
</evidence>
<dbReference type="RefSeq" id="WP_201662789.1">
    <property type="nucleotide sequence ID" value="NZ_CP068047.1"/>
</dbReference>
<dbReference type="SUPFAM" id="SSF51182">
    <property type="entry name" value="RmlC-like cupins"/>
    <property type="match status" value="1"/>
</dbReference>
<dbReference type="Proteomes" id="UP000595460">
    <property type="component" value="Chromosome"/>
</dbReference>
<evidence type="ECO:0000259" key="3">
    <source>
        <dbReference type="Pfam" id="PF07883"/>
    </source>
</evidence>
<dbReference type="Gene3D" id="2.60.120.10">
    <property type="entry name" value="Jelly Rolls"/>
    <property type="match status" value="1"/>
</dbReference>
<dbReference type="InterPro" id="IPR051610">
    <property type="entry name" value="GPI/OXD"/>
</dbReference>
<accession>A0ABX7C4Z7</accession>
<dbReference type="PANTHER" id="PTHR35848:SF6">
    <property type="entry name" value="CUPIN TYPE-2 DOMAIN-CONTAINING PROTEIN"/>
    <property type="match status" value="1"/>
</dbReference>
<dbReference type="PANTHER" id="PTHR35848">
    <property type="entry name" value="OXALATE-BINDING PROTEIN"/>
    <property type="match status" value="1"/>
</dbReference>
<name>A0ABX7C4Z7_9HYPH</name>
<evidence type="ECO:0000313" key="4">
    <source>
        <dbReference type="EMBL" id="QQR37827.1"/>
    </source>
</evidence>